<evidence type="ECO:0000313" key="8">
    <source>
        <dbReference type="EnsemblProtists" id="EOD28628"/>
    </source>
</evidence>
<reference evidence="9" key="1">
    <citation type="journal article" date="2013" name="Nature">
        <title>Pan genome of the phytoplankton Emiliania underpins its global distribution.</title>
        <authorList>
            <person name="Read B.A."/>
            <person name="Kegel J."/>
            <person name="Klute M.J."/>
            <person name="Kuo A."/>
            <person name="Lefebvre S.C."/>
            <person name="Maumus F."/>
            <person name="Mayer C."/>
            <person name="Miller J."/>
            <person name="Monier A."/>
            <person name="Salamov A."/>
            <person name="Young J."/>
            <person name="Aguilar M."/>
            <person name="Claverie J.M."/>
            <person name="Frickenhaus S."/>
            <person name="Gonzalez K."/>
            <person name="Herman E.K."/>
            <person name="Lin Y.C."/>
            <person name="Napier J."/>
            <person name="Ogata H."/>
            <person name="Sarno A.F."/>
            <person name="Shmutz J."/>
            <person name="Schroeder D."/>
            <person name="de Vargas C."/>
            <person name="Verret F."/>
            <person name="von Dassow P."/>
            <person name="Valentin K."/>
            <person name="Van de Peer Y."/>
            <person name="Wheeler G."/>
            <person name="Dacks J.B."/>
            <person name="Delwiche C.F."/>
            <person name="Dyhrman S.T."/>
            <person name="Glockner G."/>
            <person name="John U."/>
            <person name="Richards T."/>
            <person name="Worden A.Z."/>
            <person name="Zhang X."/>
            <person name="Grigoriev I.V."/>
            <person name="Allen A.E."/>
            <person name="Bidle K."/>
            <person name="Borodovsky M."/>
            <person name="Bowler C."/>
            <person name="Brownlee C."/>
            <person name="Cock J.M."/>
            <person name="Elias M."/>
            <person name="Gladyshev V.N."/>
            <person name="Groth M."/>
            <person name="Guda C."/>
            <person name="Hadaegh A."/>
            <person name="Iglesias-Rodriguez M.D."/>
            <person name="Jenkins J."/>
            <person name="Jones B.M."/>
            <person name="Lawson T."/>
            <person name="Leese F."/>
            <person name="Lindquist E."/>
            <person name="Lobanov A."/>
            <person name="Lomsadze A."/>
            <person name="Malik S.B."/>
            <person name="Marsh M.E."/>
            <person name="Mackinder L."/>
            <person name="Mock T."/>
            <person name="Mueller-Roeber B."/>
            <person name="Pagarete A."/>
            <person name="Parker M."/>
            <person name="Probert I."/>
            <person name="Quesneville H."/>
            <person name="Raines C."/>
            <person name="Rensing S.A."/>
            <person name="Riano-Pachon D.M."/>
            <person name="Richier S."/>
            <person name="Rokitta S."/>
            <person name="Shiraiwa Y."/>
            <person name="Soanes D.M."/>
            <person name="van der Giezen M."/>
            <person name="Wahlund T.M."/>
            <person name="Williams B."/>
            <person name="Wilson W."/>
            <person name="Wolfe G."/>
            <person name="Wurch L.L."/>
        </authorList>
    </citation>
    <scope>NUCLEOTIDE SEQUENCE</scope>
</reference>
<dbReference type="PaxDb" id="2903-EOD28628"/>
<dbReference type="InterPro" id="IPR050186">
    <property type="entry name" value="TPT_transporter"/>
</dbReference>
<feature type="transmembrane region" description="Helical" evidence="6">
    <location>
        <begin position="36"/>
        <end position="55"/>
    </location>
</feature>
<dbReference type="KEGG" id="ehx:EMIHUDRAFT_73036"/>
<name>A0A0D3JYP3_EMIH1</name>
<comment type="subcellular location">
    <subcellularLocation>
        <location evidence="1">Membrane</location>
        <topology evidence="1">Multi-pass membrane protein</topology>
    </subcellularLocation>
</comment>
<reference evidence="8" key="2">
    <citation type="submission" date="2024-10" db="UniProtKB">
        <authorList>
            <consortium name="EnsemblProtists"/>
        </authorList>
    </citation>
    <scope>IDENTIFICATION</scope>
</reference>
<evidence type="ECO:0000313" key="9">
    <source>
        <dbReference type="Proteomes" id="UP000013827"/>
    </source>
</evidence>
<protein>
    <recommendedName>
        <fullName evidence="7">Sugar phosphate transporter domain-containing protein</fullName>
    </recommendedName>
</protein>
<dbReference type="Proteomes" id="UP000013827">
    <property type="component" value="Unassembled WGS sequence"/>
</dbReference>
<feature type="transmembrane region" description="Helical" evidence="6">
    <location>
        <begin position="6"/>
        <end position="29"/>
    </location>
</feature>
<dbReference type="RefSeq" id="XP_005781057.1">
    <property type="nucleotide sequence ID" value="XM_005781000.1"/>
</dbReference>
<sequence>MQTPSVAMQTGATVIAVAGYATCSSLLLICNKLAVAYLPAPSFVLLSQVVCSWVAVKAFGLCGLITVDALEWRKLVSFTPVAVAFLASIFANIKTLQYANVETFIVFRAATPVIISIADWIFMGRQLPSLRSWLAIMALVGGAFFYVATDAQFVVAGYKWVCIWFVIFCFDQLYIKFVVDTVKSLLHQPRRLDPADRAHICHREGYLPKRRSGAVHSRGDCGALRLVPPCPPPGTAMSYFAFLCRAAVSATSFTVIGNQVLTVLINILIWDKHASPLGLTCLLCCLAAAASYQQAPLREQENESDQEATNQMLPLVHDTSAERDSTPAKPIISA</sequence>
<accession>A0A0D3JYP3</accession>
<dbReference type="HOGENOM" id="CLU_045047_0_0_1"/>
<feature type="transmembrane region" description="Helical" evidence="6">
    <location>
        <begin position="105"/>
        <end position="124"/>
    </location>
</feature>
<evidence type="ECO:0000256" key="1">
    <source>
        <dbReference type="ARBA" id="ARBA00004141"/>
    </source>
</evidence>
<evidence type="ECO:0000256" key="2">
    <source>
        <dbReference type="ARBA" id="ARBA00022692"/>
    </source>
</evidence>
<keyword evidence="2 6" id="KW-0812">Transmembrane</keyword>
<dbReference type="GeneID" id="17274173"/>
<dbReference type="AlphaFoldDB" id="A0A0D3JYP3"/>
<dbReference type="Pfam" id="PF03151">
    <property type="entry name" value="TPT"/>
    <property type="match status" value="1"/>
</dbReference>
<evidence type="ECO:0000256" key="4">
    <source>
        <dbReference type="ARBA" id="ARBA00023136"/>
    </source>
</evidence>
<keyword evidence="4 6" id="KW-0472">Membrane</keyword>
<dbReference type="eggNOG" id="KOG1444">
    <property type="taxonomic scope" value="Eukaryota"/>
</dbReference>
<evidence type="ECO:0000259" key="7">
    <source>
        <dbReference type="Pfam" id="PF03151"/>
    </source>
</evidence>
<feature type="transmembrane region" description="Helical" evidence="6">
    <location>
        <begin position="130"/>
        <end position="148"/>
    </location>
</feature>
<evidence type="ECO:0000256" key="6">
    <source>
        <dbReference type="SAM" id="Phobius"/>
    </source>
</evidence>
<dbReference type="EnsemblProtists" id="EOD28628">
    <property type="protein sequence ID" value="EOD28628"/>
    <property type="gene ID" value="EMIHUDRAFT_73036"/>
</dbReference>
<feature type="transmembrane region" description="Helical" evidence="6">
    <location>
        <begin position="160"/>
        <end position="179"/>
    </location>
</feature>
<keyword evidence="9" id="KW-1185">Reference proteome</keyword>
<dbReference type="OMA" id="MSYFAWM"/>
<evidence type="ECO:0000256" key="3">
    <source>
        <dbReference type="ARBA" id="ARBA00022989"/>
    </source>
</evidence>
<dbReference type="GO" id="GO:0016020">
    <property type="term" value="C:membrane"/>
    <property type="evidence" value="ECO:0007669"/>
    <property type="project" value="UniProtKB-SubCell"/>
</dbReference>
<feature type="region of interest" description="Disordered" evidence="5">
    <location>
        <begin position="297"/>
        <end position="334"/>
    </location>
</feature>
<organism evidence="8 9">
    <name type="scientific">Emiliania huxleyi (strain CCMP1516)</name>
    <dbReference type="NCBI Taxonomy" id="280463"/>
    <lineage>
        <taxon>Eukaryota</taxon>
        <taxon>Haptista</taxon>
        <taxon>Haptophyta</taxon>
        <taxon>Prymnesiophyceae</taxon>
        <taxon>Isochrysidales</taxon>
        <taxon>Noelaerhabdaceae</taxon>
        <taxon>Emiliania</taxon>
    </lineage>
</organism>
<dbReference type="PANTHER" id="PTHR11132">
    <property type="entry name" value="SOLUTE CARRIER FAMILY 35"/>
    <property type="match status" value="1"/>
</dbReference>
<evidence type="ECO:0000256" key="5">
    <source>
        <dbReference type="SAM" id="MobiDB-lite"/>
    </source>
</evidence>
<dbReference type="InterPro" id="IPR004853">
    <property type="entry name" value="Sugar_P_trans_dom"/>
</dbReference>
<proteinExistence type="predicted"/>
<feature type="transmembrane region" description="Helical" evidence="6">
    <location>
        <begin position="75"/>
        <end position="93"/>
    </location>
</feature>
<keyword evidence="3 6" id="KW-1133">Transmembrane helix</keyword>
<feature type="domain" description="Sugar phosphate transporter" evidence="7">
    <location>
        <begin position="22"/>
        <end position="188"/>
    </location>
</feature>